<evidence type="ECO:0000313" key="2">
    <source>
        <dbReference type="EnsemblMetazoa" id="CapteP185024"/>
    </source>
</evidence>
<dbReference type="AlphaFoldDB" id="R7TAR6"/>
<evidence type="ECO:0000313" key="1">
    <source>
        <dbReference type="EMBL" id="ELT88582.1"/>
    </source>
</evidence>
<dbReference type="EMBL" id="KB311801">
    <property type="protein sequence ID" value="ELT88582.1"/>
    <property type="molecule type" value="Genomic_DNA"/>
</dbReference>
<name>R7TAR6_CAPTE</name>
<dbReference type="EnsemblMetazoa" id="CapteT185024">
    <property type="protein sequence ID" value="CapteP185024"/>
    <property type="gene ID" value="CapteG185024"/>
</dbReference>
<reference evidence="2" key="3">
    <citation type="submission" date="2015-06" db="UniProtKB">
        <authorList>
            <consortium name="EnsemblMetazoa"/>
        </authorList>
    </citation>
    <scope>IDENTIFICATION</scope>
</reference>
<organism evidence="1">
    <name type="scientific">Capitella teleta</name>
    <name type="common">Polychaete worm</name>
    <dbReference type="NCBI Taxonomy" id="283909"/>
    <lineage>
        <taxon>Eukaryota</taxon>
        <taxon>Metazoa</taxon>
        <taxon>Spiralia</taxon>
        <taxon>Lophotrochozoa</taxon>
        <taxon>Annelida</taxon>
        <taxon>Polychaeta</taxon>
        <taxon>Sedentaria</taxon>
        <taxon>Scolecida</taxon>
        <taxon>Capitellidae</taxon>
        <taxon>Capitella</taxon>
    </lineage>
</organism>
<dbReference type="HOGENOM" id="CLU_1798298_0_0_1"/>
<evidence type="ECO:0000313" key="3">
    <source>
        <dbReference type="Proteomes" id="UP000014760"/>
    </source>
</evidence>
<dbReference type="EMBL" id="AMQN01003445">
    <property type="status" value="NOT_ANNOTATED_CDS"/>
    <property type="molecule type" value="Genomic_DNA"/>
</dbReference>
<proteinExistence type="predicted"/>
<protein>
    <submittedName>
        <fullName evidence="1 2">Uncharacterized protein</fullName>
    </submittedName>
</protein>
<reference evidence="3" key="1">
    <citation type="submission" date="2012-12" db="EMBL/GenBank/DDBJ databases">
        <authorList>
            <person name="Hellsten U."/>
            <person name="Grimwood J."/>
            <person name="Chapman J.A."/>
            <person name="Shapiro H."/>
            <person name="Aerts A."/>
            <person name="Otillar R.P."/>
            <person name="Terry A.Y."/>
            <person name="Boore J.L."/>
            <person name="Simakov O."/>
            <person name="Marletaz F."/>
            <person name="Cho S.-J."/>
            <person name="Edsinger-Gonzales E."/>
            <person name="Havlak P."/>
            <person name="Kuo D.-H."/>
            <person name="Larsson T."/>
            <person name="Lv J."/>
            <person name="Arendt D."/>
            <person name="Savage R."/>
            <person name="Osoegawa K."/>
            <person name="de Jong P."/>
            <person name="Lindberg D.R."/>
            <person name="Seaver E.C."/>
            <person name="Weisblat D.A."/>
            <person name="Putnam N.H."/>
            <person name="Grigoriev I.V."/>
            <person name="Rokhsar D.S."/>
        </authorList>
    </citation>
    <scope>NUCLEOTIDE SEQUENCE</scope>
    <source>
        <strain evidence="3">I ESC-2004</strain>
    </source>
</reference>
<dbReference type="Proteomes" id="UP000014760">
    <property type="component" value="Unassembled WGS sequence"/>
</dbReference>
<reference evidence="1 3" key="2">
    <citation type="journal article" date="2013" name="Nature">
        <title>Insights into bilaterian evolution from three spiralian genomes.</title>
        <authorList>
            <person name="Simakov O."/>
            <person name="Marletaz F."/>
            <person name="Cho S.J."/>
            <person name="Edsinger-Gonzales E."/>
            <person name="Havlak P."/>
            <person name="Hellsten U."/>
            <person name="Kuo D.H."/>
            <person name="Larsson T."/>
            <person name="Lv J."/>
            <person name="Arendt D."/>
            <person name="Savage R."/>
            <person name="Osoegawa K."/>
            <person name="de Jong P."/>
            <person name="Grimwood J."/>
            <person name="Chapman J.A."/>
            <person name="Shapiro H."/>
            <person name="Aerts A."/>
            <person name="Otillar R.P."/>
            <person name="Terry A.Y."/>
            <person name="Boore J.L."/>
            <person name="Grigoriev I.V."/>
            <person name="Lindberg D.R."/>
            <person name="Seaver E.C."/>
            <person name="Weisblat D.A."/>
            <person name="Putnam N.H."/>
            <person name="Rokhsar D.S."/>
        </authorList>
    </citation>
    <scope>NUCLEOTIDE SEQUENCE</scope>
    <source>
        <strain evidence="1 3">I ESC-2004</strain>
    </source>
</reference>
<keyword evidence="3" id="KW-1185">Reference proteome</keyword>
<gene>
    <name evidence="1" type="ORF">CAPTEDRAFT_185024</name>
</gene>
<sequence>MDHASHPTSRDVIHIEASSVIVVRIIWLYSSTKFPISACLPIPGHDDNCEANGHFCESPNSECDPDTGKCVCEKGYHKQENQCISAAKYVHRFIIWACDLIRLSSILFLQREEVEGSQESKFMKLCLILMCGVKYWWLAFQKKT</sequence>
<accession>R7TAR6</accession>